<accession>A0A1J5P5X9</accession>
<dbReference type="AlphaFoldDB" id="A0A1J5P5X9"/>
<comment type="caution">
    <text evidence="1">The sequence shown here is derived from an EMBL/GenBank/DDBJ whole genome shotgun (WGS) entry which is preliminary data.</text>
</comment>
<reference evidence="1" key="1">
    <citation type="submission" date="2016-10" db="EMBL/GenBank/DDBJ databases">
        <title>Sequence of Gallionella enrichment culture.</title>
        <authorList>
            <person name="Poehlein A."/>
            <person name="Muehling M."/>
            <person name="Daniel R."/>
        </authorList>
    </citation>
    <scope>NUCLEOTIDE SEQUENCE</scope>
</reference>
<dbReference type="EMBL" id="MLJW01009191">
    <property type="protein sequence ID" value="OIQ63223.1"/>
    <property type="molecule type" value="Genomic_DNA"/>
</dbReference>
<dbReference type="InterPro" id="IPR011330">
    <property type="entry name" value="Glyco_hydro/deAcase_b/a-brl"/>
</dbReference>
<sequence>MQIITDLGYRIAGFSINADQGASLSAEGTARRYHGASDGDVLISHINQPNRAAGAGVVRGVLALKARGVRFVKLSDPTLTIAPIG</sequence>
<dbReference type="GO" id="GO:0005975">
    <property type="term" value="P:carbohydrate metabolic process"/>
    <property type="evidence" value="ECO:0007669"/>
    <property type="project" value="InterPro"/>
</dbReference>
<evidence type="ECO:0008006" key="2">
    <source>
        <dbReference type="Google" id="ProtNLM"/>
    </source>
</evidence>
<organism evidence="1">
    <name type="scientific">mine drainage metagenome</name>
    <dbReference type="NCBI Taxonomy" id="410659"/>
    <lineage>
        <taxon>unclassified sequences</taxon>
        <taxon>metagenomes</taxon>
        <taxon>ecological metagenomes</taxon>
    </lineage>
</organism>
<proteinExistence type="predicted"/>
<dbReference type="SUPFAM" id="SSF88713">
    <property type="entry name" value="Glycoside hydrolase/deacetylase"/>
    <property type="match status" value="1"/>
</dbReference>
<gene>
    <name evidence="1" type="ORF">GALL_552360</name>
</gene>
<name>A0A1J5P5X9_9ZZZZ</name>
<protein>
    <recommendedName>
        <fullName evidence="2">Polysaccharide deacetylase</fullName>
    </recommendedName>
</protein>
<evidence type="ECO:0000313" key="1">
    <source>
        <dbReference type="EMBL" id="OIQ63223.1"/>
    </source>
</evidence>